<dbReference type="GO" id="GO:0030334">
    <property type="term" value="P:regulation of cell migration"/>
    <property type="evidence" value="ECO:0007669"/>
    <property type="project" value="TreeGrafter"/>
</dbReference>
<dbReference type="GO" id="GO:0008360">
    <property type="term" value="P:regulation of cell shape"/>
    <property type="evidence" value="ECO:0007669"/>
    <property type="project" value="TreeGrafter"/>
</dbReference>
<dbReference type="InterPro" id="IPR013548">
    <property type="entry name" value="Plexin_cytoplasmic_RasGAP_dom"/>
</dbReference>
<dbReference type="PANTHER" id="PTHR22625">
    <property type="entry name" value="PLEXIN"/>
    <property type="match status" value="1"/>
</dbReference>
<organism evidence="2 3">
    <name type="scientific">Poecilia mexicana</name>
    <dbReference type="NCBI Taxonomy" id="48701"/>
    <lineage>
        <taxon>Eukaryota</taxon>
        <taxon>Metazoa</taxon>
        <taxon>Chordata</taxon>
        <taxon>Craniata</taxon>
        <taxon>Vertebrata</taxon>
        <taxon>Euteleostomi</taxon>
        <taxon>Actinopterygii</taxon>
        <taxon>Neopterygii</taxon>
        <taxon>Teleostei</taxon>
        <taxon>Neoteleostei</taxon>
        <taxon>Acanthomorphata</taxon>
        <taxon>Ovalentaria</taxon>
        <taxon>Atherinomorphae</taxon>
        <taxon>Cyprinodontiformes</taxon>
        <taxon>Poeciliidae</taxon>
        <taxon>Poeciliinae</taxon>
        <taxon>Poecilia</taxon>
    </lineage>
</organism>
<dbReference type="PANTHER" id="PTHR22625:SF69">
    <property type="entry name" value="PLEXIN-B3"/>
    <property type="match status" value="1"/>
</dbReference>
<evidence type="ECO:0000313" key="2">
    <source>
        <dbReference type="Ensembl" id="ENSPMEP00000006731.1"/>
    </source>
</evidence>
<sequence>MKTLLQDLVQQYVAKNPKLMLRRTETVVEKMLTNWMSICLYSFLKEVAGEPLYMLYRAIKYQVDKGPVDAVTGKAKRTLNDSHLLREDIDYSAMVTIATGLPPALKPDSERPVCFCVQVKDKILDQVYRGAPRPHLFHLSSGTLQKFVDDVFVAILSTKRPPPIAVRFFFDFLDDMAEKHGIDDPETVHIWKTNSLPLRFWVNILKNPQFVLDVQVTDSIDAVLSVIAQTFIDSCTTSEHKVGRVGPSVPPLSVCSVPSI</sequence>
<dbReference type="GO" id="GO:0002116">
    <property type="term" value="C:semaphorin receptor complex"/>
    <property type="evidence" value="ECO:0007669"/>
    <property type="project" value="TreeGrafter"/>
</dbReference>
<feature type="domain" description="Plexin cytoplasmic RasGAP" evidence="1">
    <location>
        <begin position="1"/>
        <end position="248"/>
    </location>
</feature>
<dbReference type="InterPro" id="IPR008936">
    <property type="entry name" value="Rho_GTPase_activation_prot"/>
</dbReference>
<reference evidence="2" key="2">
    <citation type="submission" date="2025-09" db="UniProtKB">
        <authorList>
            <consortium name="Ensembl"/>
        </authorList>
    </citation>
    <scope>IDENTIFICATION</scope>
</reference>
<dbReference type="GO" id="GO:0005886">
    <property type="term" value="C:plasma membrane"/>
    <property type="evidence" value="ECO:0007669"/>
    <property type="project" value="TreeGrafter"/>
</dbReference>
<name>A0A3B3WV98_9TELE</name>
<dbReference type="Gene3D" id="1.10.506.10">
    <property type="entry name" value="GTPase Activation - p120gap, domain 1"/>
    <property type="match status" value="2"/>
</dbReference>
<dbReference type="GO" id="GO:0017154">
    <property type="term" value="F:semaphorin receptor activity"/>
    <property type="evidence" value="ECO:0007669"/>
    <property type="project" value="InterPro"/>
</dbReference>
<dbReference type="Gene3D" id="3.10.20.90">
    <property type="entry name" value="Phosphatidylinositol 3-kinase Catalytic Subunit, Chain A, domain 1"/>
    <property type="match status" value="1"/>
</dbReference>
<evidence type="ECO:0000313" key="3">
    <source>
        <dbReference type="Proteomes" id="UP000261480"/>
    </source>
</evidence>
<accession>A0A3B3WV98</accession>
<dbReference type="SUPFAM" id="SSF48350">
    <property type="entry name" value="GTPase activation domain, GAP"/>
    <property type="match status" value="1"/>
</dbReference>
<dbReference type="GO" id="GO:0007162">
    <property type="term" value="P:negative regulation of cell adhesion"/>
    <property type="evidence" value="ECO:0007669"/>
    <property type="project" value="TreeGrafter"/>
</dbReference>
<evidence type="ECO:0000259" key="1">
    <source>
        <dbReference type="Pfam" id="PF08337"/>
    </source>
</evidence>
<reference evidence="2" key="1">
    <citation type="submission" date="2025-08" db="UniProtKB">
        <authorList>
            <consortium name="Ensembl"/>
        </authorList>
    </citation>
    <scope>IDENTIFICATION</scope>
</reference>
<dbReference type="Proteomes" id="UP000261480">
    <property type="component" value="Unplaced"/>
</dbReference>
<dbReference type="Ensembl" id="ENSPMET00000005313.1">
    <property type="protein sequence ID" value="ENSPMEP00000006731.1"/>
    <property type="gene ID" value="ENSPMEG00000008302.1"/>
</dbReference>
<proteinExistence type="predicted"/>
<dbReference type="STRING" id="48701.ENSPMEP00000006731"/>
<keyword evidence="3" id="KW-1185">Reference proteome</keyword>
<dbReference type="GO" id="GO:0050772">
    <property type="term" value="P:positive regulation of axonogenesis"/>
    <property type="evidence" value="ECO:0007669"/>
    <property type="project" value="TreeGrafter"/>
</dbReference>
<protein>
    <recommendedName>
        <fullName evidence="1">Plexin cytoplasmic RasGAP domain-containing protein</fullName>
    </recommendedName>
</protein>
<dbReference type="Pfam" id="PF08337">
    <property type="entry name" value="Plexin_cytopl"/>
    <property type="match status" value="1"/>
</dbReference>
<dbReference type="AlphaFoldDB" id="A0A3B3WV98"/>
<dbReference type="InterPro" id="IPR031148">
    <property type="entry name" value="Plexin"/>
</dbReference>